<proteinExistence type="predicted"/>
<dbReference type="GO" id="GO:0016757">
    <property type="term" value="F:glycosyltransferase activity"/>
    <property type="evidence" value="ECO:0007669"/>
    <property type="project" value="InterPro"/>
</dbReference>
<evidence type="ECO:0000256" key="3">
    <source>
        <dbReference type="ARBA" id="ARBA00023136"/>
    </source>
</evidence>
<dbReference type="InterPro" id="IPR029044">
    <property type="entry name" value="Nucleotide-diphossugar_trans"/>
</dbReference>
<feature type="domain" description="Glycosyl transferase 64" evidence="6">
    <location>
        <begin position="314"/>
        <end position="545"/>
    </location>
</feature>
<accession>A0A8H7Q149</accession>
<evidence type="ECO:0000313" key="7">
    <source>
        <dbReference type="EMBL" id="KAG2184182.1"/>
    </source>
</evidence>
<dbReference type="InterPro" id="IPR015338">
    <property type="entry name" value="GT64_dom"/>
</dbReference>
<dbReference type="EMBL" id="JAEPRA010000006">
    <property type="protein sequence ID" value="KAG2184182.1"/>
    <property type="molecule type" value="Genomic_DNA"/>
</dbReference>
<evidence type="ECO:0000256" key="2">
    <source>
        <dbReference type="ARBA" id="ARBA00022679"/>
    </source>
</evidence>
<name>A0A8H7Q149_9FUNG</name>
<evidence type="ECO:0000256" key="1">
    <source>
        <dbReference type="ARBA" id="ARBA00004370"/>
    </source>
</evidence>
<comment type="caution">
    <text evidence="7">The sequence shown here is derived from an EMBL/GenBank/DDBJ whole genome shotgun (WGS) entry which is preliminary data.</text>
</comment>
<keyword evidence="5" id="KW-0812">Transmembrane</keyword>
<protein>
    <recommendedName>
        <fullName evidence="6">Glycosyl transferase 64 domain-containing protein</fullName>
    </recommendedName>
</protein>
<organism evidence="7 8">
    <name type="scientific">Umbelopsis vinacea</name>
    <dbReference type="NCBI Taxonomy" id="44442"/>
    <lineage>
        <taxon>Eukaryota</taxon>
        <taxon>Fungi</taxon>
        <taxon>Fungi incertae sedis</taxon>
        <taxon>Mucoromycota</taxon>
        <taxon>Mucoromycotina</taxon>
        <taxon>Umbelopsidomycetes</taxon>
        <taxon>Umbelopsidales</taxon>
        <taxon>Umbelopsidaceae</taxon>
        <taxon>Umbelopsis</taxon>
    </lineage>
</organism>
<comment type="subcellular location">
    <subcellularLocation>
        <location evidence="1">Membrane</location>
    </subcellularLocation>
</comment>
<evidence type="ECO:0000256" key="4">
    <source>
        <dbReference type="ARBA" id="ARBA00023157"/>
    </source>
</evidence>
<reference evidence="7" key="1">
    <citation type="submission" date="2020-12" db="EMBL/GenBank/DDBJ databases">
        <title>Metabolic potential, ecology and presence of endohyphal bacteria is reflected in genomic diversity of Mucoromycotina.</title>
        <authorList>
            <person name="Muszewska A."/>
            <person name="Okrasinska A."/>
            <person name="Steczkiewicz K."/>
            <person name="Drgas O."/>
            <person name="Orlowska M."/>
            <person name="Perlinska-Lenart U."/>
            <person name="Aleksandrzak-Piekarczyk T."/>
            <person name="Szatraj K."/>
            <person name="Zielenkiewicz U."/>
            <person name="Pilsyk S."/>
            <person name="Malc E."/>
            <person name="Mieczkowski P."/>
            <person name="Kruszewska J.S."/>
            <person name="Biernat P."/>
            <person name="Pawlowska J."/>
        </authorList>
    </citation>
    <scope>NUCLEOTIDE SEQUENCE</scope>
    <source>
        <strain evidence="7">WA0000051536</strain>
    </source>
</reference>
<feature type="transmembrane region" description="Helical" evidence="5">
    <location>
        <begin position="7"/>
        <end position="25"/>
    </location>
</feature>
<sequence>MNPSRRFPVYLASSTVILLIIWTYSQLYPRSWNWSPNNRSVLQKDSTGWGDDNIAMPVDHQSNHFAYATSVCNADQVENALVLIHSIKSSKTPYSVLAVVSDDVSPQYEGHFLSLGAVVVRVHNVDCNVAKMALWSLTSYNKIFYIDSESVMIDNFDDMFDLPTNSLLLQNWPENIEKLIILQPSSSTYDKLMKLSMHQQNSTDGVLGSHLTSYNFYPIPHSGVRLVGGKQSMPQNVKLLMFDGNIKPWNWYTAHDDAWLKNWDPYSMWHWRHHRNAIQYLFNGSKGLMNSINRTETVCNQQQLTKSFPITDKFSVLLSTYNPDRIDHVTTLIRHLATSDLVHTIYLTWHNPKLEVNKELKELQEKLRKPLVILRQQFDSLNNRFNPIEGLETSAVYILDDDIVVSMPDLEFSFQVWQNRQHSIVGHFPRFHTYSSANGQATYAMADAKRPTYSIVLTKSMFIRSEYLFAYTCLMDPAMHEYVDANLNCEDIGFSLMVSGLTSVTNVYVAVKSRIRDYGLSQGISTNGNHIKARRQCISNMIGTFWKGNDPTRMTSEMVSAFEAAHFTRGTWDQLAKEVESIENRT</sequence>
<gene>
    <name evidence="7" type="ORF">INT44_009197</name>
</gene>
<dbReference type="PANTHER" id="PTHR48261:SF2">
    <property type="entry name" value="ACETYLGLUCOSAMINYLTRANSFERASE"/>
    <property type="match status" value="1"/>
</dbReference>
<dbReference type="Pfam" id="PF09258">
    <property type="entry name" value="Glyco_transf_64"/>
    <property type="match status" value="1"/>
</dbReference>
<evidence type="ECO:0000313" key="8">
    <source>
        <dbReference type="Proteomes" id="UP000612746"/>
    </source>
</evidence>
<dbReference type="GO" id="GO:0016020">
    <property type="term" value="C:membrane"/>
    <property type="evidence" value="ECO:0007669"/>
    <property type="project" value="UniProtKB-SubCell"/>
</dbReference>
<evidence type="ECO:0000259" key="6">
    <source>
        <dbReference type="Pfam" id="PF09258"/>
    </source>
</evidence>
<dbReference type="AlphaFoldDB" id="A0A8H7Q149"/>
<dbReference type="SUPFAM" id="SSF53448">
    <property type="entry name" value="Nucleotide-diphospho-sugar transferases"/>
    <property type="match status" value="2"/>
</dbReference>
<dbReference type="OrthoDB" id="2014201at2759"/>
<keyword evidence="8" id="KW-1185">Reference proteome</keyword>
<dbReference type="InterPro" id="IPR004263">
    <property type="entry name" value="Exostosin"/>
</dbReference>
<dbReference type="Proteomes" id="UP000612746">
    <property type="component" value="Unassembled WGS sequence"/>
</dbReference>
<keyword evidence="4" id="KW-1015">Disulfide bond</keyword>
<dbReference type="Gene3D" id="3.90.550.10">
    <property type="entry name" value="Spore Coat Polysaccharide Biosynthesis Protein SpsA, Chain A"/>
    <property type="match status" value="2"/>
</dbReference>
<keyword evidence="3 5" id="KW-0472">Membrane</keyword>
<dbReference type="PANTHER" id="PTHR48261">
    <property type="entry name" value="ACETYLGLUCOSAMINYLTRANSFERASE"/>
    <property type="match status" value="1"/>
</dbReference>
<keyword evidence="5" id="KW-1133">Transmembrane helix</keyword>
<evidence type="ECO:0000256" key="5">
    <source>
        <dbReference type="SAM" id="Phobius"/>
    </source>
</evidence>
<keyword evidence="2" id="KW-0808">Transferase</keyword>